<evidence type="ECO:0000259" key="3">
    <source>
        <dbReference type="Pfam" id="PF13649"/>
    </source>
</evidence>
<evidence type="ECO:0000313" key="5">
    <source>
        <dbReference type="Proteomes" id="UP000183015"/>
    </source>
</evidence>
<dbReference type="GO" id="GO:0008168">
    <property type="term" value="F:methyltransferase activity"/>
    <property type="evidence" value="ECO:0007669"/>
    <property type="project" value="UniProtKB-KW"/>
</dbReference>
<dbReference type="AlphaFoldDB" id="A0A1H8B5L4"/>
<dbReference type="STRING" id="235985.SAMN05414137_1566"/>
<dbReference type="PANTHER" id="PTHR44942:SF4">
    <property type="entry name" value="METHYLTRANSFERASE TYPE 11 DOMAIN-CONTAINING PROTEIN"/>
    <property type="match status" value="1"/>
</dbReference>
<evidence type="ECO:0000256" key="2">
    <source>
        <dbReference type="ARBA" id="ARBA00022679"/>
    </source>
</evidence>
<evidence type="ECO:0000256" key="1">
    <source>
        <dbReference type="ARBA" id="ARBA00022603"/>
    </source>
</evidence>
<organism evidence="4 5">
    <name type="scientific">Streptacidiphilus jiangxiensis</name>
    <dbReference type="NCBI Taxonomy" id="235985"/>
    <lineage>
        <taxon>Bacteria</taxon>
        <taxon>Bacillati</taxon>
        <taxon>Actinomycetota</taxon>
        <taxon>Actinomycetes</taxon>
        <taxon>Kitasatosporales</taxon>
        <taxon>Streptomycetaceae</taxon>
        <taxon>Streptacidiphilus</taxon>
    </lineage>
</organism>
<accession>A0A1H8B5L4</accession>
<proteinExistence type="predicted"/>
<dbReference type="GO" id="GO:0032259">
    <property type="term" value="P:methylation"/>
    <property type="evidence" value="ECO:0007669"/>
    <property type="project" value="UniProtKB-KW"/>
</dbReference>
<dbReference type="eggNOG" id="COG4106">
    <property type="taxonomic scope" value="Bacteria"/>
</dbReference>
<dbReference type="OrthoDB" id="9797252at2"/>
<dbReference type="Proteomes" id="UP000183015">
    <property type="component" value="Unassembled WGS sequence"/>
</dbReference>
<dbReference type="SUPFAM" id="SSF53335">
    <property type="entry name" value="S-adenosyl-L-methionine-dependent methyltransferases"/>
    <property type="match status" value="1"/>
</dbReference>
<dbReference type="CDD" id="cd02440">
    <property type="entry name" value="AdoMet_MTases"/>
    <property type="match status" value="1"/>
</dbReference>
<dbReference type="PANTHER" id="PTHR44942">
    <property type="entry name" value="METHYLTRANSF_11 DOMAIN-CONTAINING PROTEIN"/>
    <property type="match status" value="1"/>
</dbReference>
<dbReference type="InterPro" id="IPR051052">
    <property type="entry name" value="Diverse_substrate_MTase"/>
</dbReference>
<feature type="domain" description="Methyltransferase" evidence="3">
    <location>
        <begin position="39"/>
        <end position="126"/>
    </location>
</feature>
<dbReference type="InterPro" id="IPR041698">
    <property type="entry name" value="Methyltransf_25"/>
</dbReference>
<keyword evidence="2 4" id="KW-0808">Transferase</keyword>
<sequence>MPLFPGAASAYAAFRPGLPEAAATLLTDTVQGTPRPVLLDLGTGTGQVPAAVHQAFARIDVVEPDQGMIDEATAVLRPLLGDTPLGVHHCPAEDFTAPYPGYRANLVTAARAFHWMSQAEVLRLLDGVTAPDAAVAVMGEGSLWTARSPWTDALRELIQSYLGEERRAGTQGTYTRPRRRYEEVLADSPFSRLEEHALPVSRRWTPEQVIGYLASTSFAAPSLFGERHTAFETEALSLLGRYAANGPLTEDAVFTVLLARRP</sequence>
<gene>
    <name evidence="4" type="ORF">SAMN05414137_1566</name>
</gene>
<keyword evidence="5" id="KW-1185">Reference proteome</keyword>
<protein>
    <submittedName>
        <fullName evidence="4">Methyltransferase domain-containing protein</fullName>
    </submittedName>
</protein>
<dbReference type="InterPro" id="IPR029063">
    <property type="entry name" value="SAM-dependent_MTases_sf"/>
</dbReference>
<dbReference type="RefSeq" id="WP_143094821.1">
    <property type="nucleotide sequence ID" value="NZ_BBPN01000016.1"/>
</dbReference>
<dbReference type="Gene3D" id="3.40.50.150">
    <property type="entry name" value="Vaccinia Virus protein VP39"/>
    <property type="match status" value="1"/>
</dbReference>
<keyword evidence="1 4" id="KW-0489">Methyltransferase</keyword>
<dbReference type="Pfam" id="PF13649">
    <property type="entry name" value="Methyltransf_25"/>
    <property type="match status" value="1"/>
</dbReference>
<dbReference type="EMBL" id="FOAZ01000056">
    <property type="protein sequence ID" value="SEM77127.1"/>
    <property type="molecule type" value="Genomic_DNA"/>
</dbReference>
<reference evidence="5" key="1">
    <citation type="submission" date="2016-10" db="EMBL/GenBank/DDBJ databases">
        <authorList>
            <person name="Varghese N."/>
        </authorList>
    </citation>
    <scope>NUCLEOTIDE SEQUENCE [LARGE SCALE GENOMIC DNA]</scope>
    <source>
        <strain evidence="5">DSM 45096 / BCRC 16803 / CGMCC 4.1857 / CIP 109030 / JCM 12277 / KCTC 19219 / NBRC 100920 / 33214</strain>
    </source>
</reference>
<evidence type="ECO:0000313" key="4">
    <source>
        <dbReference type="EMBL" id="SEM77127.1"/>
    </source>
</evidence>
<name>A0A1H8B5L4_STRJI</name>